<accession>R0K5G7</accession>
<dbReference type="AlphaFoldDB" id="R0K5G7"/>
<keyword evidence="10" id="KW-1185">Reference proteome</keyword>
<dbReference type="Gene3D" id="3.50.4.10">
    <property type="entry name" value="Hepatocyte Growth Factor"/>
    <property type="match status" value="1"/>
</dbReference>
<evidence type="ECO:0000256" key="2">
    <source>
        <dbReference type="ARBA" id="ARBA00006462"/>
    </source>
</evidence>
<organism evidence="9 10">
    <name type="scientific">Exserohilum turcicum (strain 28A)</name>
    <name type="common">Northern leaf blight fungus</name>
    <name type="synonym">Setosphaeria turcica</name>
    <dbReference type="NCBI Taxonomy" id="671987"/>
    <lineage>
        <taxon>Eukaryota</taxon>
        <taxon>Fungi</taxon>
        <taxon>Dikarya</taxon>
        <taxon>Ascomycota</taxon>
        <taxon>Pezizomycotina</taxon>
        <taxon>Dothideomycetes</taxon>
        <taxon>Pleosporomycetidae</taxon>
        <taxon>Pleosporales</taxon>
        <taxon>Pleosporineae</taxon>
        <taxon>Pleosporaceae</taxon>
        <taxon>Exserohilum</taxon>
    </lineage>
</organism>
<reference evidence="9 10" key="2">
    <citation type="journal article" date="2013" name="PLoS Genet.">
        <title>Comparative genome structure, secondary metabolite, and effector coding capacity across Cochliobolus pathogens.</title>
        <authorList>
            <person name="Condon B.J."/>
            <person name="Leng Y."/>
            <person name="Wu D."/>
            <person name="Bushley K.E."/>
            <person name="Ohm R.A."/>
            <person name="Otillar R."/>
            <person name="Martin J."/>
            <person name="Schackwitz W."/>
            <person name="Grimwood J."/>
            <person name="MohdZainudin N."/>
            <person name="Xue C."/>
            <person name="Wang R."/>
            <person name="Manning V.A."/>
            <person name="Dhillon B."/>
            <person name="Tu Z.J."/>
            <person name="Steffenson B.J."/>
            <person name="Salamov A."/>
            <person name="Sun H."/>
            <person name="Lowry S."/>
            <person name="LaButti K."/>
            <person name="Han J."/>
            <person name="Copeland A."/>
            <person name="Lindquist E."/>
            <person name="Barry K."/>
            <person name="Schmutz J."/>
            <person name="Baker S.E."/>
            <person name="Ciuffetti L.M."/>
            <person name="Grigoriev I.V."/>
            <person name="Zhong S."/>
            <person name="Turgeon B.G."/>
        </authorList>
    </citation>
    <scope>NUCLEOTIDE SEQUENCE [LARGE SCALE GENOMIC DNA]</scope>
    <source>
        <strain evidence="10">28A</strain>
    </source>
</reference>
<keyword evidence="6 8" id="KW-0472">Membrane</keyword>
<dbReference type="PANTHER" id="PTHR23033:SF47">
    <property type="entry name" value="APPLE DOMAIN-CONTAINING PROTEIN-RELATED"/>
    <property type="match status" value="1"/>
</dbReference>
<feature type="transmembrane region" description="Helical" evidence="8">
    <location>
        <begin position="9"/>
        <end position="30"/>
    </location>
</feature>
<keyword evidence="4" id="KW-0735">Signal-anchor</keyword>
<protein>
    <recommendedName>
        <fullName evidence="11">Glycosyltransferase family 31 protein</fullName>
    </recommendedName>
</protein>
<evidence type="ECO:0000313" key="10">
    <source>
        <dbReference type="Proteomes" id="UP000016935"/>
    </source>
</evidence>
<keyword evidence="3 8" id="KW-0812">Transmembrane</keyword>
<evidence type="ECO:0000256" key="8">
    <source>
        <dbReference type="SAM" id="Phobius"/>
    </source>
</evidence>
<evidence type="ECO:0008006" key="11">
    <source>
        <dbReference type="Google" id="ProtNLM"/>
    </source>
</evidence>
<feature type="compositionally biased region" description="Basic and acidic residues" evidence="7">
    <location>
        <begin position="431"/>
        <end position="461"/>
    </location>
</feature>
<evidence type="ECO:0000256" key="3">
    <source>
        <dbReference type="ARBA" id="ARBA00022692"/>
    </source>
</evidence>
<dbReference type="Gene3D" id="3.90.550.50">
    <property type="match status" value="1"/>
</dbReference>
<gene>
    <name evidence="9" type="ORF">SETTUDRAFT_130076</name>
</gene>
<dbReference type="PANTHER" id="PTHR23033">
    <property type="entry name" value="BETA1,3-GALACTOSYLTRANSFERASE"/>
    <property type="match status" value="1"/>
</dbReference>
<dbReference type="Proteomes" id="UP000016935">
    <property type="component" value="Unassembled WGS sequence"/>
</dbReference>
<feature type="region of interest" description="Disordered" evidence="7">
    <location>
        <begin position="423"/>
        <end position="470"/>
    </location>
</feature>
<dbReference type="GO" id="GO:0016020">
    <property type="term" value="C:membrane"/>
    <property type="evidence" value="ECO:0007669"/>
    <property type="project" value="UniProtKB-SubCell"/>
</dbReference>
<evidence type="ECO:0000256" key="1">
    <source>
        <dbReference type="ARBA" id="ARBA00004606"/>
    </source>
</evidence>
<comment type="similarity">
    <text evidence="2">Belongs to the glycosyltransferase 31 family. Beta3-Gal-T subfamily.</text>
</comment>
<dbReference type="RefSeq" id="XP_008024303.1">
    <property type="nucleotide sequence ID" value="XM_008026112.1"/>
</dbReference>
<feature type="compositionally biased region" description="Basic and acidic residues" evidence="7">
    <location>
        <begin position="485"/>
        <end position="498"/>
    </location>
</feature>
<evidence type="ECO:0000256" key="6">
    <source>
        <dbReference type="ARBA" id="ARBA00023136"/>
    </source>
</evidence>
<feature type="region of interest" description="Disordered" evidence="7">
    <location>
        <begin position="482"/>
        <end position="505"/>
    </location>
</feature>
<sequence>MPLLTPSRLAIVVVFSFSVITFFWTFALPIQSAQPEVPVIDHYNYKNVHTEPIIPAPAIETPHPTVHGHGPGGDDKEEAGGVGTAHGGAVPSTLLTHAANAANAANPTPTPAAFPPASTHAVEHFCKNLTLAHDVMVVLQTSKVYMHMLDAHMQAFMSCVPTFVIFSDHDGEFHGHKVHDALKLVSHDVRFSHDEFQEYRILRADAAHTPNAEKLLALDKWKMLPMVYRAYHMKPDAKFIIFLEDQTALSWTNLLQWLRRLDYRIPYYSGAPVYISGTQSVQRGPGIMLSQGALRRFAKSYDELYTSKWEKAVDKECCGDLMLARALADAHVELYSSWPILQTERPNTLDYTQKHWCTPAVSWYQVDGQQITQQWEIEKKWTSANGWNTPYLYRDAFHDHVAPHMEETKEGWDNLSQDAEIVAPTGRQKHLKDEADKMKLQEEERKKQEANKEEKDRKEQDAPAQSMQEANKDRILQVAGQEETQYQKRADKDKDKTKQPPNWDKFAEKYPNAADSLATCQKTCKQVEDCLQWRYSTEGDGHCYLSKVIRLGGKDGDGKWTSGWVVDRIETVQKEWKCEKAEWNFYQ</sequence>
<dbReference type="STRING" id="671987.R0K5G7"/>
<dbReference type="GeneID" id="19396102"/>
<proteinExistence type="inferred from homology"/>
<evidence type="ECO:0000256" key="7">
    <source>
        <dbReference type="SAM" id="MobiDB-lite"/>
    </source>
</evidence>
<evidence type="ECO:0000256" key="4">
    <source>
        <dbReference type="ARBA" id="ARBA00022968"/>
    </source>
</evidence>
<dbReference type="EMBL" id="KB908548">
    <property type="protein sequence ID" value="EOA88283.1"/>
    <property type="molecule type" value="Genomic_DNA"/>
</dbReference>
<dbReference type="OrthoDB" id="414175at2759"/>
<dbReference type="HOGENOM" id="CLU_408295_0_0_1"/>
<name>R0K5G7_EXST2</name>
<keyword evidence="5 8" id="KW-1133">Transmembrane helix</keyword>
<comment type="subcellular location">
    <subcellularLocation>
        <location evidence="1">Membrane</location>
        <topology evidence="1">Single-pass type II membrane protein</topology>
    </subcellularLocation>
</comment>
<evidence type="ECO:0000256" key="5">
    <source>
        <dbReference type="ARBA" id="ARBA00022989"/>
    </source>
</evidence>
<dbReference type="InterPro" id="IPR026050">
    <property type="entry name" value="C1GALT1/C1GALT1_chp1"/>
</dbReference>
<evidence type="ECO:0000313" key="9">
    <source>
        <dbReference type="EMBL" id="EOA88283.1"/>
    </source>
</evidence>
<feature type="region of interest" description="Disordered" evidence="7">
    <location>
        <begin position="63"/>
        <end position="86"/>
    </location>
</feature>
<reference evidence="9 10" key="1">
    <citation type="journal article" date="2012" name="PLoS Pathog.">
        <title>Diverse lifestyles and strategies of plant pathogenesis encoded in the genomes of eighteen Dothideomycetes fungi.</title>
        <authorList>
            <person name="Ohm R.A."/>
            <person name="Feau N."/>
            <person name="Henrissat B."/>
            <person name="Schoch C.L."/>
            <person name="Horwitz B.A."/>
            <person name="Barry K.W."/>
            <person name="Condon B.J."/>
            <person name="Copeland A.C."/>
            <person name="Dhillon B."/>
            <person name="Glaser F."/>
            <person name="Hesse C.N."/>
            <person name="Kosti I."/>
            <person name="LaButti K."/>
            <person name="Lindquist E.A."/>
            <person name="Lucas S."/>
            <person name="Salamov A.A."/>
            <person name="Bradshaw R.E."/>
            <person name="Ciuffetti L."/>
            <person name="Hamelin R.C."/>
            <person name="Kema G.H.J."/>
            <person name="Lawrence C."/>
            <person name="Scott J.A."/>
            <person name="Spatafora J.W."/>
            <person name="Turgeon B.G."/>
            <person name="de Wit P.J.G.M."/>
            <person name="Zhong S."/>
            <person name="Goodwin S.B."/>
            <person name="Grigoriev I.V."/>
        </authorList>
    </citation>
    <scope>NUCLEOTIDE SEQUENCE [LARGE SCALE GENOMIC DNA]</scope>
    <source>
        <strain evidence="10">28A</strain>
    </source>
</reference>